<dbReference type="GO" id="GO:0005615">
    <property type="term" value="C:extracellular space"/>
    <property type="evidence" value="ECO:0007669"/>
    <property type="project" value="UniProtKB-KW"/>
</dbReference>
<reference evidence="3" key="2">
    <citation type="submission" date="2025-08" db="UniProtKB">
        <authorList>
            <consortium name="Ensembl"/>
        </authorList>
    </citation>
    <scope>IDENTIFICATION</scope>
</reference>
<dbReference type="InterPro" id="IPR001811">
    <property type="entry name" value="Chemokine_IL8-like_dom"/>
</dbReference>
<reference evidence="4" key="1">
    <citation type="submission" date="2018-06" db="EMBL/GenBank/DDBJ databases">
        <title>Genome assembly of Danube salmon.</title>
        <authorList>
            <person name="Macqueen D.J."/>
            <person name="Gundappa M.K."/>
        </authorList>
    </citation>
    <scope>NUCLEOTIDE SEQUENCE [LARGE SCALE GENOMIC DNA]</scope>
</reference>
<keyword evidence="1" id="KW-0202">Cytokine</keyword>
<dbReference type="GO" id="GO:0006955">
    <property type="term" value="P:immune response"/>
    <property type="evidence" value="ECO:0007669"/>
    <property type="project" value="InterPro"/>
</dbReference>
<feature type="domain" description="Chemokine interleukin-8-like" evidence="2">
    <location>
        <begin position="64"/>
        <end position="127"/>
    </location>
</feature>
<dbReference type="Pfam" id="PF00048">
    <property type="entry name" value="IL8"/>
    <property type="match status" value="1"/>
</dbReference>
<keyword evidence="4" id="KW-1185">Reference proteome</keyword>
<evidence type="ECO:0000259" key="2">
    <source>
        <dbReference type="SMART" id="SM00199"/>
    </source>
</evidence>
<dbReference type="GO" id="GO:0008009">
    <property type="term" value="F:chemokine activity"/>
    <property type="evidence" value="ECO:0007669"/>
    <property type="project" value="InterPro"/>
</dbReference>
<evidence type="ECO:0000256" key="1">
    <source>
        <dbReference type="ARBA" id="ARBA00022514"/>
    </source>
</evidence>
<proteinExistence type="predicted"/>
<dbReference type="AlphaFoldDB" id="A0A4W5JIS7"/>
<dbReference type="SMART" id="SM00199">
    <property type="entry name" value="SCY"/>
    <property type="match status" value="1"/>
</dbReference>
<organism evidence="3 4">
    <name type="scientific">Hucho hucho</name>
    <name type="common">huchen</name>
    <dbReference type="NCBI Taxonomy" id="62062"/>
    <lineage>
        <taxon>Eukaryota</taxon>
        <taxon>Metazoa</taxon>
        <taxon>Chordata</taxon>
        <taxon>Craniata</taxon>
        <taxon>Vertebrata</taxon>
        <taxon>Euteleostomi</taxon>
        <taxon>Actinopterygii</taxon>
        <taxon>Neopterygii</taxon>
        <taxon>Teleostei</taxon>
        <taxon>Protacanthopterygii</taxon>
        <taxon>Salmoniformes</taxon>
        <taxon>Salmonidae</taxon>
        <taxon>Salmoninae</taxon>
        <taxon>Hucho</taxon>
    </lineage>
</organism>
<accession>A0A4W5JIS7</accession>
<evidence type="ECO:0000313" key="3">
    <source>
        <dbReference type="Ensembl" id="ENSHHUP00000003362.1"/>
    </source>
</evidence>
<dbReference type="GeneTree" id="ENSGT00990000207738"/>
<dbReference type="Gene3D" id="2.40.50.40">
    <property type="match status" value="1"/>
</dbReference>
<reference evidence="3" key="3">
    <citation type="submission" date="2025-09" db="UniProtKB">
        <authorList>
            <consortium name="Ensembl"/>
        </authorList>
    </citation>
    <scope>IDENTIFICATION</scope>
</reference>
<dbReference type="STRING" id="62062.ENSHHUP00000003362"/>
<dbReference type="InterPro" id="IPR036048">
    <property type="entry name" value="Interleukin_8-like_sf"/>
</dbReference>
<evidence type="ECO:0000313" key="4">
    <source>
        <dbReference type="Proteomes" id="UP000314982"/>
    </source>
</evidence>
<dbReference type="Proteomes" id="UP000314982">
    <property type="component" value="Unassembled WGS sequence"/>
</dbReference>
<protein>
    <recommendedName>
        <fullName evidence="2">Chemokine interleukin-8-like domain-containing protein</fullName>
    </recommendedName>
</protein>
<dbReference type="SUPFAM" id="SSF54117">
    <property type="entry name" value="Interleukin 8-like chemokines"/>
    <property type="match status" value="1"/>
</dbReference>
<name>A0A4W5JIS7_9TELE</name>
<dbReference type="Ensembl" id="ENSHHUT00000003485.1">
    <property type="protein sequence ID" value="ENSHHUP00000003362.1"/>
    <property type="gene ID" value="ENSHHUG00000002140.1"/>
</dbReference>
<sequence length="141" mass="15764">MTFLVNHVVSHQRGSLILISVSPFLSLSLCLSFSLPHSIFFSLSLSLSLSLSPSLPPTAFSEVPADCCLHTTNTRFPRHFKMVSHLLQTTEKGCDIDATVFITKTGVRLCTPHPTESKWVADYIKRLERTLSRRIADTPQH</sequence>